<dbReference type="EMBL" id="CM055092">
    <property type="protein sequence ID" value="KAJ7571012.1"/>
    <property type="molecule type" value="Genomic_DNA"/>
</dbReference>
<dbReference type="Proteomes" id="UP001162992">
    <property type="component" value="Chromosome 1"/>
</dbReference>
<protein>
    <submittedName>
        <fullName evidence="1">Uncharacterized protein</fullName>
    </submittedName>
</protein>
<reference evidence="2" key="1">
    <citation type="journal article" date="2024" name="Proc. Natl. Acad. Sci. U.S.A.">
        <title>Extraordinary preservation of gene collinearity over three hundred million years revealed in homosporous lycophytes.</title>
        <authorList>
            <person name="Li C."/>
            <person name="Wickell D."/>
            <person name="Kuo L.Y."/>
            <person name="Chen X."/>
            <person name="Nie B."/>
            <person name="Liao X."/>
            <person name="Peng D."/>
            <person name="Ji J."/>
            <person name="Jenkins J."/>
            <person name="Williams M."/>
            <person name="Shu S."/>
            <person name="Plott C."/>
            <person name="Barry K."/>
            <person name="Rajasekar S."/>
            <person name="Grimwood J."/>
            <person name="Han X."/>
            <person name="Sun S."/>
            <person name="Hou Z."/>
            <person name="He W."/>
            <person name="Dai G."/>
            <person name="Sun C."/>
            <person name="Schmutz J."/>
            <person name="Leebens-Mack J.H."/>
            <person name="Li F.W."/>
            <person name="Wang L."/>
        </authorList>
    </citation>
    <scope>NUCLEOTIDE SEQUENCE [LARGE SCALE GENOMIC DNA]</scope>
    <source>
        <strain evidence="2">cv. PW_Plant_1</strain>
    </source>
</reference>
<evidence type="ECO:0000313" key="2">
    <source>
        <dbReference type="Proteomes" id="UP001162992"/>
    </source>
</evidence>
<accession>A0ACC2EX67</accession>
<evidence type="ECO:0000313" key="1">
    <source>
        <dbReference type="EMBL" id="KAJ7571012.1"/>
    </source>
</evidence>
<sequence>MAEAELCIQDIEAIPASAKRDDEDTTRQSATEMHDEHREFTKDGSLDFFGRPAIRSKTGGWKSASFVLGYQILGTITYFGVATNLVLYLRKELHLTNAAAANAATTWSGTSYITSLVGAFIGDAYLGRYGASVLFVAIHFLGTLLLTLQAALPSLQPKSNCGVNSATECTPPSSSQKAFLYTALYISALGAGGHQPCMTALGADQFDDEYPPEQSQKSSYFSYFFVASLVGSLFVTIVLSYIEENKSYALGFGVSTATIGLAGILFVAGIPFYRHFKPGGNPFARAAQVLVAALRKWNVRPPSNSDLLFELHDQEASKQGSRRIFHSKGFRFLDKAATKTPRDGANDSHNSPWILCTVTQVEEVKCLIRMVPIWACMCVYQLVTAQATSTFVEQGAVMDTRLGRLNLSPASLFTFYTISVVICTLIYESFLVPFSRRFTGNPKGFTVLQRMSIGLVVAMLGMVAAAVVEIKRLNIVKNLGLTHKIGALAPMSVFWQVPQYFLTGAAEVFTYVGQNEFFYEQSPDGLRGLGSAFSMASVAVGNYLSTLTVATISSITSRDSKSGWLPKNLNEGHLDYFFWLLLAMLVLNLGYFLVCTHFYKYINVQAK</sequence>
<comment type="caution">
    <text evidence="1">The sequence shown here is derived from an EMBL/GenBank/DDBJ whole genome shotgun (WGS) entry which is preliminary data.</text>
</comment>
<name>A0ACC2EX67_DIPCM</name>
<proteinExistence type="predicted"/>
<organism evidence="1 2">
    <name type="scientific">Diphasiastrum complanatum</name>
    <name type="common">Issler's clubmoss</name>
    <name type="synonym">Lycopodium complanatum</name>
    <dbReference type="NCBI Taxonomy" id="34168"/>
    <lineage>
        <taxon>Eukaryota</taxon>
        <taxon>Viridiplantae</taxon>
        <taxon>Streptophyta</taxon>
        <taxon>Embryophyta</taxon>
        <taxon>Tracheophyta</taxon>
        <taxon>Lycopodiopsida</taxon>
        <taxon>Lycopodiales</taxon>
        <taxon>Lycopodiaceae</taxon>
        <taxon>Lycopodioideae</taxon>
        <taxon>Diphasiastrum</taxon>
    </lineage>
</organism>
<gene>
    <name evidence="1" type="ORF">O6H91_01G145000</name>
</gene>
<keyword evidence="2" id="KW-1185">Reference proteome</keyword>